<sequence>MNAYLPELRRQGLLARPAWDLFDRMFEDFGLGLAKDKEWVPSLDVAENEGEYVVTAEIPGLAKEDIDISLSEGLLTIKGEKKQEKKEETDTYHVVERSYGSFSRSLRVPNGVDLGGVKAETADGVLKIVLPKTEEEKTRKIEIT</sequence>
<dbReference type="KEGG" id="dal:Dalk_2337"/>
<dbReference type="SUPFAM" id="SSF49764">
    <property type="entry name" value="HSP20-like chaperones"/>
    <property type="match status" value="1"/>
</dbReference>
<organism evidence="4 5">
    <name type="scientific">Desulfatibacillum aliphaticivorans</name>
    <dbReference type="NCBI Taxonomy" id="218208"/>
    <lineage>
        <taxon>Bacteria</taxon>
        <taxon>Pseudomonadati</taxon>
        <taxon>Thermodesulfobacteriota</taxon>
        <taxon>Desulfobacteria</taxon>
        <taxon>Desulfobacterales</taxon>
        <taxon>Desulfatibacillaceae</taxon>
        <taxon>Desulfatibacillum</taxon>
    </lineage>
</organism>
<gene>
    <name evidence="4" type="ordered locus">Dalk_2337</name>
</gene>
<evidence type="ECO:0000313" key="4">
    <source>
        <dbReference type="EMBL" id="ACL04030.1"/>
    </source>
</evidence>
<comment type="similarity">
    <text evidence="1 2">Belongs to the small heat shock protein (HSP20) family.</text>
</comment>
<evidence type="ECO:0000256" key="2">
    <source>
        <dbReference type="RuleBase" id="RU003616"/>
    </source>
</evidence>
<proteinExistence type="inferred from homology"/>
<evidence type="ECO:0000259" key="3">
    <source>
        <dbReference type="PROSITE" id="PS01031"/>
    </source>
</evidence>
<dbReference type="PROSITE" id="PS01031">
    <property type="entry name" value="SHSP"/>
    <property type="match status" value="1"/>
</dbReference>
<dbReference type="InterPro" id="IPR002068">
    <property type="entry name" value="A-crystallin/Hsp20_dom"/>
</dbReference>
<protein>
    <submittedName>
        <fullName evidence="4">Heat shock protein Hsp20</fullName>
    </submittedName>
</protein>
<evidence type="ECO:0000313" key="5">
    <source>
        <dbReference type="Proteomes" id="UP000000739"/>
    </source>
</evidence>
<accession>B8FAU4</accession>
<dbReference type="Pfam" id="PF00011">
    <property type="entry name" value="HSP20"/>
    <property type="match status" value="1"/>
</dbReference>
<dbReference type="HOGENOM" id="CLU_046737_12_4_7"/>
<dbReference type="AlphaFoldDB" id="B8FAU4"/>
<name>B8FAU4_DESAL</name>
<keyword evidence="5" id="KW-1185">Reference proteome</keyword>
<dbReference type="Proteomes" id="UP000000739">
    <property type="component" value="Chromosome"/>
</dbReference>
<reference evidence="4 5" key="1">
    <citation type="journal article" date="2012" name="Environ. Microbiol.">
        <title>The genome sequence of Desulfatibacillum alkenivorans AK-01: a blueprint for anaerobic alkane oxidation.</title>
        <authorList>
            <person name="Callaghan A.V."/>
            <person name="Morris B.E."/>
            <person name="Pereira I.A."/>
            <person name="McInerney M.J."/>
            <person name="Austin R.N."/>
            <person name="Groves J.T."/>
            <person name="Kukor J.J."/>
            <person name="Suflita J.M."/>
            <person name="Young L.Y."/>
            <person name="Zylstra G.J."/>
            <person name="Wawrik B."/>
        </authorList>
    </citation>
    <scope>NUCLEOTIDE SEQUENCE [LARGE SCALE GENOMIC DNA]</scope>
    <source>
        <strain evidence="4 5">AK-01</strain>
    </source>
</reference>
<dbReference type="CDD" id="cd06464">
    <property type="entry name" value="ACD_sHsps-like"/>
    <property type="match status" value="1"/>
</dbReference>
<dbReference type="InterPro" id="IPR008978">
    <property type="entry name" value="HSP20-like_chaperone"/>
</dbReference>
<dbReference type="PANTHER" id="PTHR11527">
    <property type="entry name" value="HEAT-SHOCK PROTEIN 20 FAMILY MEMBER"/>
    <property type="match status" value="1"/>
</dbReference>
<feature type="domain" description="SHSP" evidence="3">
    <location>
        <begin position="34"/>
        <end position="144"/>
    </location>
</feature>
<keyword evidence="4" id="KW-0346">Stress response</keyword>
<dbReference type="InterPro" id="IPR031107">
    <property type="entry name" value="Small_HSP"/>
</dbReference>
<dbReference type="EMBL" id="CP001322">
    <property type="protein sequence ID" value="ACL04030.1"/>
    <property type="molecule type" value="Genomic_DNA"/>
</dbReference>
<dbReference type="eggNOG" id="COG0071">
    <property type="taxonomic scope" value="Bacteria"/>
</dbReference>
<dbReference type="RefSeq" id="WP_015947104.1">
    <property type="nucleotide sequence ID" value="NC_011768.1"/>
</dbReference>
<evidence type="ECO:0000256" key="1">
    <source>
        <dbReference type="PROSITE-ProRule" id="PRU00285"/>
    </source>
</evidence>
<dbReference type="Gene3D" id="2.60.40.790">
    <property type="match status" value="1"/>
</dbReference>